<sequence length="182" mass="18908">MLHPLASLWRHPKRVSFYDSGGWIGQSALLLDGAGQARALESQRRFTSIDDAFNYLRYWSAEPDARAELKSILQRSGASLVGAHAGTDGWLRGLASRVVAGAVLVVDENRRVGGPGRLMATSSPGAGVAAIAALPLLTDPSLQIATPVAAPEAPPAADEPDATAPATESVTPEFAATTAAQI</sequence>
<organism evidence="2 3">
    <name type="scientific">Duganella vulcania</name>
    <dbReference type="NCBI Taxonomy" id="2692166"/>
    <lineage>
        <taxon>Bacteria</taxon>
        <taxon>Pseudomonadati</taxon>
        <taxon>Pseudomonadota</taxon>
        <taxon>Betaproteobacteria</taxon>
        <taxon>Burkholderiales</taxon>
        <taxon>Oxalobacteraceae</taxon>
        <taxon>Telluria group</taxon>
        <taxon>Duganella</taxon>
    </lineage>
</organism>
<dbReference type="EMBL" id="WWCX01000041">
    <property type="protein sequence ID" value="MYM96259.1"/>
    <property type="molecule type" value="Genomic_DNA"/>
</dbReference>
<feature type="region of interest" description="Disordered" evidence="1">
    <location>
        <begin position="149"/>
        <end position="182"/>
    </location>
</feature>
<dbReference type="AlphaFoldDB" id="A0A845GUQ1"/>
<comment type="caution">
    <text evidence="2">The sequence shown here is derived from an EMBL/GenBank/DDBJ whole genome shotgun (WGS) entry which is preliminary data.</text>
</comment>
<evidence type="ECO:0000313" key="3">
    <source>
        <dbReference type="Proteomes" id="UP000447355"/>
    </source>
</evidence>
<proteinExistence type="predicted"/>
<reference evidence="2" key="1">
    <citation type="submission" date="2019-12" db="EMBL/GenBank/DDBJ databases">
        <title>Novel species isolated from a subtropical stream in China.</title>
        <authorList>
            <person name="Lu H."/>
        </authorList>
    </citation>
    <scope>NUCLEOTIDE SEQUENCE [LARGE SCALE GENOMIC DNA]</scope>
    <source>
        <strain evidence="2">FT81W</strain>
    </source>
</reference>
<accession>A0A845GUQ1</accession>
<gene>
    <name evidence="2" type="ORF">GTP90_20545</name>
</gene>
<dbReference type="RefSeq" id="WP_161085282.1">
    <property type="nucleotide sequence ID" value="NZ_WWCX01000041.1"/>
</dbReference>
<dbReference type="Proteomes" id="UP000447355">
    <property type="component" value="Unassembled WGS sequence"/>
</dbReference>
<protein>
    <submittedName>
        <fullName evidence="2">Uncharacterized protein</fullName>
    </submittedName>
</protein>
<evidence type="ECO:0000313" key="2">
    <source>
        <dbReference type="EMBL" id="MYM96259.1"/>
    </source>
</evidence>
<name>A0A845GUQ1_9BURK</name>
<evidence type="ECO:0000256" key="1">
    <source>
        <dbReference type="SAM" id="MobiDB-lite"/>
    </source>
</evidence>